<feature type="transmembrane region" description="Helical" evidence="1">
    <location>
        <begin position="6"/>
        <end position="31"/>
    </location>
</feature>
<keyword evidence="1" id="KW-0812">Transmembrane</keyword>
<protein>
    <submittedName>
        <fullName evidence="2">Uncharacterized protein</fullName>
    </submittedName>
</protein>
<accession>A0AAV0TVY8</accession>
<organism evidence="2 3">
    <name type="scientific">Hyaloperonospora brassicae</name>
    <name type="common">Brassica downy mildew</name>
    <name type="synonym">Peronospora brassicae</name>
    <dbReference type="NCBI Taxonomy" id="162125"/>
    <lineage>
        <taxon>Eukaryota</taxon>
        <taxon>Sar</taxon>
        <taxon>Stramenopiles</taxon>
        <taxon>Oomycota</taxon>
        <taxon>Peronosporomycetes</taxon>
        <taxon>Peronosporales</taxon>
        <taxon>Peronosporaceae</taxon>
        <taxon>Hyaloperonospora</taxon>
    </lineage>
</organism>
<keyword evidence="3" id="KW-1185">Reference proteome</keyword>
<dbReference type="InterPro" id="IPR031851">
    <property type="entry name" value="DUF4750"/>
</dbReference>
<evidence type="ECO:0000313" key="2">
    <source>
        <dbReference type="EMBL" id="CAI5726700.1"/>
    </source>
</evidence>
<dbReference type="AlphaFoldDB" id="A0AAV0TVY8"/>
<keyword evidence="1" id="KW-1133">Transmembrane helix</keyword>
<name>A0AAV0TVY8_HYABA</name>
<dbReference type="Proteomes" id="UP001162031">
    <property type="component" value="Unassembled WGS sequence"/>
</dbReference>
<evidence type="ECO:0000313" key="3">
    <source>
        <dbReference type="Proteomes" id="UP001162031"/>
    </source>
</evidence>
<proteinExistence type="predicted"/>
<reference evidence="2" key="1">
    <citation type="submission" date="2022-12" db="EMBL/GenBank/DDBJ databases">
        <authorList>
            <person name="Webb A."/>
        </authorList>
    </citation>
    <scope>NUCLEOTIDE SEQUENCE</scope>
    <source>
        <strain evidence="2">Hp1</strain>
    </source>
</reference>
<gene>
    <name evidence="2" type="ORF">HBR001_LOCUS3911</name>
</gene>
<dbReference type="EMBL" id="CANTFL010000668">
    <property type="protein sequence ID" value="CAI5726700.1"/>
    <property type="molecule type" value="Genomic_DNA"/>
</dbReference>
<comment type="caution">
    <text evidence="2">The sequence shown here is derived from an EMBL/GenBank/DDBJ whole genome shotgun (WGS) entry which is preliminary data.</text>
</comment>
<sequence length="81" mass="9258">MSLEELVLTGVYVAGAVCIVLLTLSISWLVVWKCVLSKMPFVQELFDLTPENPSAVDVVKSISFQDRYQTYKRKRHAARIR</sequence>
<evidence type="ECO:0000256" key="1">
    <source>
        <dbReference type="SAM" id="Phobius"/>
    </source>
</evidence>
<keyword evidence="1" id="KW-0472">Membrane</keyword>
<dbReference type="Pfam" id="PF15938">
    <property type="entry name" value="DUF4750"/>
    <property type="match status" value="1"/>
</dbReference>